<keyword evidence="2" id="KW-1185">Reference proteome</keyword>
<dbReference type="GeneID" id="70131239"/>
<dbReference type="AlphaFoldDB" id="A0A9P9A0R9"/>
<name>A0A9P9A0R9_9PEZI</name>
<gene>
    <name evidence="1" type="ORF">BKA67DRAFT_558811</name>
</gene>
<sequence>MKVGYIYAATLSAFSIAQAQTSGVSETTETSGTAEASVITDSTITPDTATLTTDTPALSETSAASDASATDVAGVTATDASLDTTVVDVTNTIVLVSEILTTITSTDSTDTVLITTTIPSTTSNVVITNTTSIANATIGTTTGNSSSTRSTASSATPITLPTSTDAAQYLSFAFPAAAPQPTWATGQYYTMLASVLYSVDRSFALRSDYQTIISAIESAADNAGSEVSASVEASAWGWGVVTTNAWYQTRVPEPLQTEVLDYNNAWHSAASSVQALATATGAQPSSTAAAAPRCTGMLFAGIAVGVAGAIVGAA</sequence>
<proteinExistence type="predicted"/>
<dbReference type="OrthoDB" id="4834638at2759"/>
<comment type="caution">
    <text evidence="1">The sequence shown here is derived from an EMBL/GenBank/DDBJ whole genome shotgun (WGS) entry which is preliminary data.</text>
</comment>
<evidence type="ECO:0000313" key="1">
    <source>
        <dbReference type="EMBL" id="KAH6658712.1"/>
    </source>
</evidence>
<evidence type="ECO:0000313" key="2">
    <source>
        <dbReference type="Proteomes" id="UP000758603"/>
    </source>
</evidence>
<dbReference type="Proteomes" id="UP000758603">
    <property type="component" value="Unassembled WGS sequence"/>
</dbReference>
<dbReference type="EMBL" id="JAGPXC010000002">
    <property type="protein sequence ID" value="KAH6658712.1"/>
    <property type="molecule type" value="Genomic_DNA"/>
</dbReference>
<accession>A0A9P9A0R9</accession>
<dbReference type="RefSeq" id="XP_045962946.1">
    <property type="nucleotide sequence ID" value="XM_046102347.1"/>
</dbReference>
<reference evidence="1" key="1">
    <citation type="journal article" date="2021" name="Nat. Commun.">
        <title>Genetic determinants of endophytism in the Arabidopsis root mycobiome.</title>
        <authorList>
            <person name="Mesny F."/>
            <person name="Miyauchi S."/>
            <person name="Thiergart T."/>
            <person name="Pickel B."/>
            <person name="Atanasova L."/>
            <person name="Karlsson M."/>
            <person name="Huettel B."/>
            <person name="Barry K.W."/>
            <person name="Haridas S."/>
            <person name="Chen C."/>
            <person name="Bauer D."/>
            <person name="Andreopoulos W."/>
            <person name="Pangilinan J."/>
            <person name="LaButti K."/>
            <person name="Riley R."/>
            <person name="Lipzen A."/>
            <person name="Clum A."/>
            <person name="Drula E."/>
            <person name="Henrissat B."/>
            <person name="Kohler A."/>
            <person name="Grigoriev I.V."/>
            <person name="Martin F.M."/>
            <person name="Hacquard S."/>
        </authorList>
    </citation>
    <scope>NUCLEOTIDE SEQUENCE</scope>
    <source>
        <strain evidence="1">MPI-SDFR-AT-0073</strain>
    </source>
</reference>
<protein>
    <submittedName>
        <fullName evidence="1">Uncharacterized protein</fullName>
    </submittedName>
</protein>
<organism evidence="1 2">
    <name type="scientific">Truncatella angustata</name>
    <dbReference type="NCBI Taxonomy" id="152316"/>
    <lineage>
        <taxon>Eukaryota</taxon>
        <taxon>Fungi</taxon>
        <taxon>Dikarya</taxon>
        <taxon>Ascomycota</taxon>
        <taxon>Pezizomycotina</taxon>
        <taxon>Sordariomycetes</taxon>
        <taxon>Xylariomycetidae</taxon>
        <taxon>Amphisphaeriales</taxon>
        <taxon>Sporocadaceae</taxon>
        <taxon>Truncatella</taxon>
    </lineage>
</organism>